<sequence>MTSWKKIVLTGAVILFFGILLRFTNLNSLPIFADEAIYVRWSQVMRAEATLRFLPLSDGKQPFFMWLTIPFFKIISDPLLAGRTLSALADLATIMGVAFTAYILFKNKRLSVLAGAIYSVLPYSVFFGRMALADSLLVMFYVWTFNLLALSFIHLRLDLAMLAGFSLGFAWLTKSPAVFVFLLSPSVFLLIKPLTRRNFIVACGLWLVACVIAIGMYNILRLGPQFHMIAIRNADYVYPVLEVIRHPLDPLIPHLKDSLNFYFYLATPIGLLFAIWGTFEVHRSHLRQRLILALWFLVPIFVQSSLAKAFTARYLLFTVPFAVILIAHAIEHFGQKSQKHVLTLAAAGLVIIPSLVVDWSLLFNPPSTPLPRIERAGYLEEWTAGQGLRDISFQLAQFAKSGPVLVGSEGFFGTPFDALQLYLNNVSNVRVIGVGVWIDSVHEKLQNALADNQVFLIVNSSRFHNDDPEKIGLKLLSSYPKAVKPDGTREYTLFFQVLPK</sequence>
<keyword evidence="7 8" id="KW-0472">Membrane</keyword>
<dbReference type="GO" id="GO:0016763">
    <property type="term" value="F:pentosyltransferase activity"/>
    <property type="evidence" value="ECO:0007669"/>
    <property type="project" value="TreeGrafter"/>
</dbReference>
<feature type="transmembrane region" description="Helical" evidence="8">
    <location>
        <begin position="169"/>
        <end position="191"/>
    </location>
</feature>
<evidence type="ECO:0000256" key="2">
    <source>
        <dbReference type="ARBA" id="ARBA00022475"/>
    </source>
</evidence>
<dbReference type="GO" id="GO:0005886">
    <property type="term" value="C:plasma membrane"/>
    <property type="evidence" value="ECO:0007669"/>
    <property type="project" value="UniProtKB-SubCell"/>
</dbReference>
<evidence type="ECO:0000256" key="8">
    <source>
        <dbReference type="SAM" id="Phobius"/>
    </source>
</evidence>
<dbReference type="Pfam" id="PF13231">
    <property type="entry name" value="PMT_2"/>
    <property type="match status" value="1"/>
</dbReference>
<keyword evidence="3" id="KW-0328">Glycosyltransferase</keyword>
<evidence type="ECO:0000313" key="10">
    <source>
        <dbReference type="EMBL" id="OGD04032.1"/>
    </source>
</evidence>
<dbReference type="Proteomes" id="UP000177080">
    <property type="component" value="Unassembled WGS sequence"/>
</dbReference>
<evidence type="ECO:0000256" key="5">
    <source>
        <dbReference type="ARBA" id="ARBA00022692"/>
    </source>
</evidence>
<evidence type="ECO:0000259" key="9">
    <source>
        <dbReference type="Pfam" id="PF13231"/>
    </source>
</evidence>
<dbReference type="PANTHER" id="PTHR33908">
    <property type="entry name" value="MANNOSYLTRANSFERASE YKCB-RELATED"/>
    <property type="match status" value="1"/>
</dbReference>
<dbReference type="PANTHER" id="PTHR33908:SF11">
    <property type="entry name" value="MEMBRANE PROTEIN"/>
    <property type="match status" value="1"/>
</dbReference>
<dbReference type="InterPro" id="IPR050297">
    <property type="entry name" value="LipidA_mod_glycosyltrf_83"/>
</dbReference>
<feature type="transmembrane region" description="Helical" evidence="8">
    <location>
        <begin position="198"/>
        <end position="220"/>
    </location>
</feature>
<keyword evidence="4" id="KW-0808">Transferase</keyword>
<name>A0A1F4ZCJ4_9BACT</name>
<keyword evidence="5 8" id="KW-0812">Transmembrane</keyword>
<keyword evidence="6 8" id="KW-1133">Transmembrane helix</keyword>
<gene>
    <name evidence="10" type="ORF">A2989_01380</name>
</gene>
<keyword evidence="2" id="KW-1003">Cell membrane</keyword>
<dbReference type="STRING" id="1797259.A2989_01380"/>
<feature type="transmembrane region" description="Helical" evidence="8">
    <location>
        <begin position="111"/>
        <end position="128"/>
    </location>
</feature>
<feature type="domain" description="Glycosyltransferase RgtA/B/C/D-like" evidence="9">
    <location>
        <begin position="62"/>
        <end position="213"/>
    </location>
</feature>
<evidence type="ECO:0000256" key="4">
    <source>
        <dbReference type="ARBA" id="ARBA00022679"/>
    </source>
</evidence>
<proteinExistence type="predicted"/>
<protein>
    <recommendedName>
        <fullName evidence="9">Glycosyltransferase RgtA/B/C/D-like domain-containing protein</fullName>
    </recommendedName>
</protein>
<feature type="transmembrane region" description="Helical" evidence="8">
    <location>
        <begin position="261"/>
        <end position="278"/>
    </location>
</feature>
<accession>A0A1F4ZCJ4</accession>
<dbReference type="InterPro" id="IPR038731">
    <property type="entry name" value="RgtA/B/C-like"/>
</dbReference>
<evidence type="ECO:0000256" key="1">
    <source>
        <dbReference type="ARBA" id="ARBA00004651"/>
    </source>
</evidence>
<feature type="transmembrane region" description="Helical" evidence="8">
    <location>
        <begin position="290"/>
        <end position="306"/>
    </location>
</feature>
<comment type="caution">
    <text evidence="10">The sequence shown here is derived from an EMBL/GenBank/DDBJ whole genome shotgun (WGS) entry which is preliminary data.</text>
</comment>
<feature type="transmembrane region" description="Helical" evidence="8">
    <location>
        <begin position="342"/>
        <end position="362"/>
    </location>
</feature>
<comment type="subcellular location">
    <subcellularLocation>
        <location evidence="1">Cell membrane</location>
        <topology evidence="1">Multi-pass membrane protein</topology>
    </subcellularLocation>
</comment>
<dbReference type="EMBL" id="MEXN01000003">
    <property type="protein sequence ID" value="OGD04032.1"/>
    <property type="molecule type" value="Genomic_DNA"/>
</dbReference>
<evidence type="ECO:0000256" key="6">
    <source>
        <dbReference type="ARBA" id="ARBA00022989"/>
    </source>
</evidence>
<dbReference type="GO" id="GO:0009103">
    <property type="term" value="P:lipopolysaccharide biosynthetic process"/>
    <property type="evidence" value="ECO:0007669"/>
    <property type="project" value="UniProtKB-ARBA"/>
</dbReference>
<evidence type="ECO:0000256" key="7">
    <source>
        <dbReference type="ARBA" id="ARBA00023136"/>
    </source>
</evidence>
<dbReference type="AlphaFoldDB" id="A0A1F4ZCJ4"/>
<evidence type="ECO:0000313" key="11">
    <source>
        <dbReference type="Proteomes" id="UP000177080"/>
    </source>
</evidence>
<reference evidence="10 11" key="1">
    <citation type="journal article" date="2016" name="Nat. Commun.">
        <title>Thousands of microbial genomes shed light on interconnected biogeochemical processes in an aquifer system.</title>
        <authorList>
            <person name="Anantharaman K."/>
            <person name="Brown C.T."/>
            <person name="Hug L.A."/>
            <person name="Sharon I."/>
            <person name="Castelle C.J."/>
            <person name="Probst A.J."/>
            <person name="Thomas B.C."/>
            <person name="Singh A."/>
            <person name="Wilkins M.J."/>
            <person name="Karaoz U."/>
            <person name="Brodie E.L."/>
            <person name="Williams K.H."/>
            <person name="Hubbard S.S."/>
            <person name="Banfield J.F."/>
        </authorList>
    </citation>
    <scope>NUCLEOTIDE SEQUENCE [LARGE SCALE GENOMIC DNA]</scope>
</reference>
<feature type="transmembrane region" description="Helical" evidence="8">
    <location>
        <begin position="312"/>
        <end position="330"/>
    </location>
</feature>
<feature type="transmembrane region" description="Helical" evidence="8">
    <location>
        <begin position="87"/>
        <end position="105"/>
    </location>
</feature>
<evidence type="ECO:0000256" key="3">
    <source>
        <dbReference type="ARBA" id="ARBA00022676"/>
    </source>
</evidence>
<organism evidence="10 11">
    <name type="scientific">Candidatus Amesbacteria bacterium RIFCSPLOWO2_01_FULL_48_25</name>
    <dbReference type="NCBI Taxonomy" id="1797259"/>
    <lineage>
        <taxon>Bacteria</taxon>
        <taxon>Candidatus Amesiibacteriota</taxon>
    </lineage>
</organism>